<evidence type="ECO:0000259" key="1">
    <source>
        <dbReference type="Pfam" id="PF00534"/>
    </source>
</evidence>
<dbReference type="PANTHER" id="PTHR46660:SF2">
    <property type="entry name" value="GLYCOSYLTRANSFERASE 1 DOMAIN-CONTAINING PROTEIN 1"/>
    <property type="match status" value="1"/>
</dbReference>
<dbReference type="Proteomes" id="UP000737171">
    <property type="component" value="Unassembled WGS sequence"/>
</dbReference>
<dbReference type="Gene3D" id="3.40.50.2000">
    <property type="entry name" value="Glycogen Phosphorylase B"/>
    <property type="match status" value="1"/>
</dbReference>
<organism evidence="2 3">
    <name type="scientific">Pseudaquabacterium terrae</name>
    <dbReference type="NCBI Taxonomy" id="2732868"/>
    <lineage>
        <taxon>Bacteria</taxon>
        <taxon>Pseudomonadati</taxon>
        <taxon>Pseudomonadota</taxon>
        <taxon>Betaproteobacteria</taxon>
        <taxon>Burkholderiales</taxon>
        <taxon>Sphaerotilaceae</taxon>
        <taxon>Pseudaquabacterium</taxon>
    </lineage>
</organism>
<comment type="caution">
    <text evidence="2">The sequence shown here is derived from an EMBL/GenBank/DDBJ whole genome shotgun (WGS) entry which is preliminary data.</text>
</comment>
<sequence length="322" mass="34239">MVRPGVIIVSPAAAADNNGNWYTAARWRDFLQPAVQASVTQQWVDEPADALIALHARKSAPSIERFRAARPGGPIALVLTGTDLYRDIATSPQAQRSLDLADHLIVLQPLGLMRLSGAQRAKARVIVQSAPLGVPAAVAGDRPPVFVAVGHLRAEKDPLTLMEAARSLDPKERVHIDHIGAALDPGLADAARQTMSDCPHYRWLGGLSHDQTLSAIAGATALVHMSRLEGGAHVVIEAVRAGLPVIASRIDGNVGLLGEDYEGYFPAGDAQTLAAALRRFQADAAWAARLRRQCAERAQDFAPEREAAAVQRLVADMLAAGS</sequence>
<dbReference type="InterPro" id="IPR027627">
    <property type="entry name" value="Glycosyltransferase_put"/>
</dbReference>
<dbReference type="InterPro" id="IPR052622">
    <property type="entry name" value="Glycosyltransferase_G1"/>
</dbReference>
<dbReference type="RefSeq" id="WP_173133205.1">
    <property type="nucleotide sequence ID" value="NZ_JABRWJ010000013.1"/>
</dbReference>
<dbReference type="InterPro" id="IPR001296">
    <property type="entry name" value="Glyco_trans_1"/>
</dbReference>
<dbReference type="EMBL" id="JABRWJ010000013">
    <property type="protein sequence ID" value="NRF71620.1"/>
    <property type="molecule type" value="Genomic_DNA"/>
</dbReference>
<evidence type="ECO:0000313" key="3">
    <source>
        <dbReference type="Proteomes" id="UP000737171"/>
    </source>
</evidence>
<evidence type="ECO:0000313" key="2">
    <source>
        <dbReference type="EMBL" id="NRF71620.1"/>
    </source>
</evidence>
<proteinExistence type="predicted"/>
<feature type="domain" description="Glycosyl transferase family 1" evidence="1">
    <location>
        <begin position="141"/>
        <end position="299"/>
    </location>
</feature>
<protein>
    <submittedName>
        <fullName evidence="2">TIGR04348 family glycosyltransferase</fullName>
    </submittedName>
</protein>
<dbReference type="Pfam" id="PF00534">
    <property type="entry name" value="Glycos_transf_1"/>
    <property type="match status" value="1"/>
</dbReference>
<dbReference type="PANTHER" id="PTHR46660">
    <property type="match status" value="1"/>
</dbReference>
<accession>A0ABX2ESZ0</accession>
<reference evidence="2 3" key="1">
    <citation type="submission" date="2020-05" db="EMBL/GenBank/DDBJ databases">
        <title>Aquincola sp. isolate from soil.</title>
        <authorList>
            <person name="Han J."/>
            <person name="Kim D.-U."/>
        </authorList>
    </citation>
    <scope>NUCLEOTIDE SEQUENCE [LARGE SCALE GENOMIC DNA]</scope>
    <source>
        <strain evidence="2 3">S2</strain>
    </source>
</reference>
<gene>
    <name evidence="2" type="ORF">HLB44_31995</name>
</gene>
<name>A0ABX2ESZ0_9BURK</name>
<dbReference type="SUPFAM" id="SSF53756">
    <property type="entry name" value="UDP-Glycosyltransferase/glycogen phosphorylase"/>
    <property type="match status" value="1"/>
</dbReference>
<dbReference type="CDD" id="cd03801">
    <property type="entry name" value="GT4_PimA-like"/>
    <property type="match status" value="1"/>
</dbReference>
<keyword evidence="3" id="KW-1185">Reference proteome</keyword>
<dbReference type="NCBIfam" id="TIGR04348">
    <property type="entry name" value="selenoneine biosynthesis selenosugar synthase SenB"/>
    <property type="match status" value="1"/>
</dbReference>